<sequence>MRLLQMFVLLVSLLGVDALCEGADLAFLERQVFASEDTLDAREEASADARKCLDGLLWEPGKFEVKCGSPLASKGDALVSFPSPISSGDALNDRVTMEWYLARDDDQKPAVRPAVVVVHESGSNMVAGRVFARGFQASGLHAFLIHLPYYGERRTANQDPDRRKLVEAMRQAVADVRRARDAVAALPFVEDGKVSLQGTSLGGFVSATSASLDSGYDDCGYDKVIILLAGGNLMDVIQSGKRDAARFRQQLEQSGLSVDEIKSIVEQVEPLRVAHRLNPNNTWLYSADYDQVVDIKNAVALANGIGLSLNHHVRMLADHYSGIIFVPFVLPRMAQHIRGE</sequence>
<gene>
    <name evidence="2" type="ORF">Pla52o_17410</name>
</gene>
<dbReference type="RefSeq" id="WP_146594054.1">
    <property type="nucleotide sequence ID" value="NZ_SJPT01000002.1"/>
</dbReference>
<evidence type="ECO:0000256" key="1">
    <source>
        <dbReference type="ARBA" id="ARBA00022801"/>
    </source>
</evidence>
<reference evidence="2 3" key="1">
    <citation type="submission" date="2019-02" db="EMBL/GenBank/DDBJ databases">
        <title>Deep-cultivation of Planctomycetes and their phenomic and genomic characterization uncovers novel biology.</title>
        <authorList>
            <person name="Wiegand S."/>
            <person name="Jogler M."/>
            <person name="Boedeker C."/>
            <person name="Pinto D."/>
            <person name="Vollmers J."/>
            <person name="Rivas-Marin E."/>
            <person name="Kohn T."/>
            <person name="Peeters S.H."/>
            <person name="Heuer A."/>
            <person name="Rast P."/>
            <person name="Oberbeckmann S."/>
            <person name="Bunk B."/>
            <person name="Jeske O."/>
            <person name="Meyerdierks A."/>
            <person name="Storesund J.E."/>
            <person name="Kallscheuer N."/>
            <person name="Luecker S."/>
            <person name="Lage O.M."/>
            <person name="Pohl T."/>
            <person name="Merkel B.J."/>
            <person name="Hornburger P."/>
            <person name="Mueller R.-W."/>
            <person name="Bruemmer F."/>
            <person name="Labrenz M."/>
            <person name="Spormann A.M."/>
            <person name="Op Den Camp H."/>
            <person name="Overmann J."/>
            <person name="Amann R."/>
            <person name="Jetten M.S.M."/>
            <person name="Mascher T."/>
            <person name="Medema M.H."/>
            <person name="Devos D.P."/>
            <person name="Kaster A.-K."/>
            <person name="Ovreas L."/>
            <person name="Rohde M."/>
            <person name="Galperin M.Y."/>
            <person name="Jogler C."/>
        </authorList>
    </citation>
    <scope>NUCLEOTIDE SEQUENCE [LARGE SCALE GENOMIC DNA]</scope>
    <source>
        <strain evidence="2 3">Pla52o</strain>
    </source>
</reference>
<dbReference type="AlphaFoldDB" id="A0A5C6CLE2"/>
<accession>A0A5C6CLE2</accession>
<organism evidence="2 3">
    <name type="scientific">Novipirellula galeiformis</name>
    <dbReference type="NCBI Taxonomy" id="2528004"/>
    <lineage>
        <taxon>Bacteria</taxon>
        <taxon>Pseudomonadati</taxon>
        <taxon>Planctomycetota</taxon>
        <taxon>Planctomycetia</taxon>
        <taxon>Pirellulales</taxon>
        <taxon>Pirellulaceae</taxon>
        <taxon>Novipirellula</taxon>
    </lineage>
</organism>
<name>A0A5C6CLE2_9BACT</name>
<evidence type="ECO:0000313" key="2">
    <source>
        <dbReference type="EMBL" id="TWU25440.1"/>
    </source>
</evidence>
<dbReference type="GO" id="GO:0004252">
    <property type="term" value="F:serine-type endopeptidase activity"/>
    <property type="evidence" value="ECO:0007669"/>
    <property type="project" value="InterPro"/>
</dbReference>
<dbReference type="InterPro" id="IPR002471">
    <property type="entry name" value="Pept_S9_AS"/>
</dbReference>
<dbReference type="OrthoDB" id="9783926at2"/>
<dbReference type="PANTHER" id="PTHR22946">
    <property type="entry name" value="DIENELACTONE HYDROLASE DOMAIN-CONTAINING PROTEIN-RELATED"/>
    <property type="match status" value="1"/>
</dbReference>
<dbReference type="PROSITE" id="PS00708">
    <property type="entry name" value="PRO_ENDOPEP_SER"/>
    <property type="match status" value="1"/>
</dbReference>
<dbReference type="InterPro" id="IPR029058">
    <property type="entry name" value="AB_hydrolase_fold"/>
</dbReference>
<protein>
    <submittedName>
        <fullName evidence="2">Alpha/beta hydrolase family protein</fullName>
    </submittedName>
</protein>
<dbReference type="InterPro" id="IPR050261">
    <property type="entry name" value="FrsA_esterase"/>
</dbReference>
<dbReference type="Proteomes" id="UP000316304">
    <property type="component" value="Unassembled WGS sequence"/>
</dbReference>
<keyword evidence="1 2" id="KW-0378">Hydrolase</keyword>
<dbReference type="GO" id="GO:0006508">
    <property type="term" value="P:proteolysis"/>
    <property type="evidence" value="ECO:0007669"/>
    <property type="project" value="InterPro"/>
</dbReference>
<proteinExistence type="predicted"/>
<comment type="caution">
    <text evidence="2">The sequence shown here is derived from an EMBL/GenBank/DDBJ whole genome shotgun (WGS) entry which is preliminary data.</text>
</comment>
<dbReference type="Gene3D" id="3.40.50.1820">
    <property type="entry name" value="alpha/beta hydrolase"/>
    <property type="match status" value="1"/>
</dbReference>
<evidence type="ECO:0000313" key="3">
    <source>
        <dbReference type="Proteomes" id="UP000316304"/>
    </source>
</evidence>
<dbReference type="SUPFAM" id="SSF53474">
    <property type="entry name" value="alpha/beta-Hydrolases"/>
    <property type="match status" value="1"/>
</dbReference>
<dbReference type="EMBL" id="SJPT01000002">
    <property type="protein sequence ID" value="TWU25440.1"/>
    <property type="molecule type" value="Genomic_DNA"/>
</dbReference>
<keyword evidence="3" id="KW-1185">Reference proteome</keyword>